<organism evidence="2 3">
    <name type="scientific">Candidatus Amesbacteria bacterium GW2011_GWC1_48_10</name>
    <dbReference type="NCBI Taxonomy" id="1618365"/>
    <lineage>
        <taxon>Bacteria</taxon>
        <taxon>Candidatus Amesiibacteriota</taxon>
    </lineage>
</organism>
<gene>
    <name evidence="2" type="ORF">UY22_C0016G0001</name>
</gene>
<feature type="non-terminal residue" evidence="2">
    <location>
        <position position="42"/>
    </location>
</feature>
<dbReference type="Proteomes" id="UP000034877">
    <property type="component" value="Unassembled WGS sequence"/>
</dbReference>
<dbReference type="AlphaFoldDB" id="A0A0G1UI69"/>
<accession>A0A0G1UI69</accession>
<evidence type="ECO:0000313" key="2">
    <source>
        <dbReference type="EMBL" id="KKU93816.1"/>
    </source>
</evidence>
<evidence type="ECO:0000256" key="1">
    <source>
        <dbReference type="SAM" id="MobiDB-lite"/>
    </source>
</evidence>
<dbReference type="EMBL" id="LCPE01000016">
    <property type="protein sequence ID" value="KKU93816.1"/>
    <property type="molecule type" value="Genomic_DNA"/>
</dbReference>
<name>A0A0G1UI69_9BACT</name>
<feature type="region of interest" description="Disordered" evidence="1">
    <location>
        <begin position="10"/>
        <end position="42"/>
    </location>
</feature>
<reference evidence="2 3" key="1">
    <citation type="journal article" date="2015" name="Nature">
        <title>rRNA introns, odd ribosomes, and small enigmatic genomes across a large radiation of phyla.</title>
        <authorList>
            <person name="Brown C.T."/>
            <person name="Hug L.A."/>
            <person name="Thomas B.C."/>
            <person name="Sharon I."/>
            <person name="Castelle C.J."/>
            <person name="Singh A."/>
            <person name="Wilkins M.J."/>
            <person name="Williams K.H."/>
            <person name="Banfield J.F."/>
        </authorList>
    </citation>
    <scope>NUCLEOTIDE SEQUENCE [LARGE SCALE GENOMIC DNA]</scope>
</reference>
<protein>
    <submittedName>
        <fullName evidence="2">Uncharacterized protein</fullName>
    </submittedName>
</protein>
<evidence type="ECO:0000313" key="3">
    <source>
        <dbReference type="Proteomes" id="UP000034877"/>
    </source>
</evidence>
<sequence length="42" mass="4535">MLATPTEVAMALRGREKKGSLTSSGRLERMPKSMAMGKPMTP</sequence>
<comment type="caution">
    <text evidence="2">The sequence shown here is derived from an EMBL/GenBank/DDBJ whole genome shotgun (WGS) entry which is preliminary data.</text>
</comment>
<proteinExistence type="predicted"/>